<name>A0AAV5TFP0_9BILA</name>
<evidence type="ECO:0000313" key="1">
    <source>
        <dbReference type="EMBL" id="GMS91101.1"/>
    </source>
</evidence>
<dbReference type="EMBL" id="BTSX01000003">
    <property type="protein sequence ID" value="GMS91101.1"/>
    <property type="molecule type" value="Genomic_DNA"/>
</dbReference>
<protein>
    <submittedName>
        <fullName evidence="1">Uncharacterized protein</fullName>
    </submittedName>
</protein>
<organism evidence="1 2">
    <name type="scientific">Pristionchus entomophagus</name>
    <dbReference type="NCBI Taxonomy" id="358040"/>
    <lineage>
        <taxon>Eukaryota</taxon>
        <taxon>Metazoa</taxon>
        <taxon>Ecdysozoa</taxon>
        <taxon>Nematoda</taxon>
        <taxon>Chromadorea</taxon>
        <taxon>Rhabditida</taxon>
        <taxon>Rhabditina</taxon>
        <taxon>Diplogasteromorpha</taxon>
        <taxon>Diplogasteroidea</taxon>
        <taxon>Neodiplogasteridae</taxon>
        <taxon>Pristionchus</taxon>
    </lineage>
</organism>
<sequence length="200" mass="23656">MEVRLLVVSHLHFSSFYIVHHKISDVDSAFSVAKMESCVIENSVFMTSLRRTRNDLELQRFFSASTSVGDSVAVDDVLNRCTFDAKLDHSLACVSRYNLHCFPQIFRGYFQRFIGKKEFFMSTNQFQEVIDWYLLLSCIDFQVFRLWNRQKLFRIGTKPQIHEEFTERKVVHYLYRAETSSLAEIRHQIINEVVGYRAFQ</sequence>
<evidence type="ECO:0000313" key="2">
    <source>
        <dbReference type="Proteomes" id="UP001432027"/>
    </source>
</evidence>
<keyword evidence="2" id="KW-1185">Reference proteome</keyword>
<dbReference type="AlphaFoldDB" id="A0AAV5TFP0"/>
<proteinExistence type="predicted"/>
<reference evidence="1" key="1">
    <citation type="submission" date="2023-10" db="EMBL/GenBank/DDBJ databases">
        <title>Genome assembly of Pristionchus species.</title>
        <authorList>
            <person name="Yoshida K."/>
            <person name="Sommer R.J."/>
        </authorList>
    </citation>
    <scope>NUCLEOTIDE SEQUENCE</scope>
    <source>
        <strain evidence="1">RS0144</strain>
    </source>
</reference>
<dbReference type="Proteomes" id="UP001432027">
    <property type="component" value="Unassembled WGS sequence"/>
</dbReference>
<comment type="caution">
    <text evidence="1">The sequence shown here is derived from an EMBL/GenBank/DDBJ whole genome shotgun (WGS) entry which is preliminary data.</text>
</comment>
<accession>A0AAV5TFP0</accession>
<gene>
    <name evidence="1" type="ORF">PENTCL1PPCAC_13276</name>
</gene>